<dbReference type="PANTHER" id="PTHR42682">
    <property type="entry name" value="HYDROGENASE-4 COMPONENT F"/>
    <property type="match status" value="1"/>
</dbReference>
<feature type="transmembrane region" description="Helical" evidence="8">
    <location>
        <begin position="35"/>
        <end position="54"/>
    </location>
</feature>
<organism evidence="10 11">
    <name type="scientific">Geoalkalibacter subterraneus</name>
    <dbReference type="NCBI Taxonomy" id="483547"/>
    <lineage>
        <taxon>Bacteria</taxon>
        <taxon>Pseudomonadati</taxon>
        <taxon>Thermodesulfobacteriota</taxon>
        <taxon>Desulfuromonadia</taxon>
        <taxon>Desulfuromonadales</taxon>
        <taxon>Geoalkalibacteraceae</taxon>
        <taxon>Geoalkalibacter</taxon>
    </lineage>
</organism>
<evidence type="ECO:0000256" key="8">
    <source>
        <dbReference type="SAM" id="Phobius"/>
    </source>
</evidence>
<evidence type="ECO:0000256" key="4">
    <source>
        <dbReference type="ARBA" id="ARBA00022989"/>
    </source>
</evidence>
<dbReference type="OrthoDB" id="9805769at2"/>
<evidence type="ECO:0000259" key="9">
    <source>
        <dbReference type="Pfam" id="PF00361"/>
    </source>
</evidence>
<dbReference type="PANTHER" id="PTHR42682:SF4">
    <property type="entry name" value="NADH-UBIQUINONE_PLASTOQUINONE"/>
    <property type="match status" value="1"/>
</dbReference>
<keyword evidence="5" id="KW-0560">Oxidoreductase</keyword>
<keyword evidence="4 8" id="KW-1133">Transmembrane helix</keyword>
<comment type="subcellular location">
    <subcellularLocation>
        <location evidence="1">Cell membrane</location>
        <topology evidence="1">Multi-pass membrane protein</topology>
    </subcellularLocation>
    <subcellularLocation>
        <location evidence="7">Membrane</location>
        <topology evidence="7">Multi-pass membrane protein</topology>
    </subcellularLocation>
</comment>
<dbReference type="HOGENOM" id="CLU_022930_0_0_7"/>
<dbReference type="Pfam" id="PF00361">
    <property type="entry name" value="Proton_antipo_M"/>
    <property type="match status" value="1"/>
</dbReference>
<name>A0A0B5FLQ0_9BACT</name>
<feature type="transmembrane region" description="Helical" evidence="8">
    <location>
        <begin position="236"/>
        <end position="256"/>
    </location>
</feature>
<evidence type="ECO:0000256" key="5">
    <source>
        <dbReference type="ARBA" id="ARBA00023002"/>
    </source>
</evidence>
<keyword evidence="11" id="KW-1185">Reference proteome</keyword>
<feature type="transmembrane region" description="Helical" evidence="8">
    <location>
        <begin position="399"/>
        <end position="423"/>
    </location>
</feature>
<evidence type="ECO:0000256" key="2">
    <source>
        <dbReference type="ARBA" id="ARBA00022475"/>
    </source>
</evidence>
<dbReference type="InterPro" id="IPR001750">
    <property type="entry name" value="ND/Mrp_TM"/>
</dbReference>
<feature type="transmembrane region" description="Helical" evidence="8">
    <location>
        <begin position="359"/>
        <end position="379"/>
    </location>
</feature>
<keyword evidence="3 7" id="KW-0812">Transmembrane</keyword>
<protein>
    <recommendedName>
        <fullName evidence="9">NADH:quinone oxidoreductase/Mrp antiporter transmembrane domain-containing protein</fullName>
    </recommendedName>
</protein>
<accession>A0A0B5FLQ0</accession>
<dbReference type="KEGG" id="gsb:GSUB_01775"/>
<feature type="transmembrane region" description="Helical" evidence="8">
    <location>
        <begin position="129"/>
        <end position="147"/>
    </location>
</feature>
<dbReference type="InterPro" id="IPR052175">
    <property type="entry name" value="ComplexI-like_HydComp"/>
</dbReference>
<feature type="domain" description="NADH:quinone oxidoreductase/Mrp antiporter transmembrane" evidence="9">
    <location>
        <begin position="124"/>
        <end position="346"/>
    </location>
</feature>
<reference evidence="10 11" key="1">
    <citation type="journal article" date="2015" name="Genome Announc.">
        <title>Genomes of Geoalkalibacter ferrihydriticus Z-0531T and Geoalkalibacter subterraneus Red1T, Two Haloalkaliphilic Metal-Reducing Deltaproteobacteria.</title>
        <authorList>
            <person name="Badalamenti J.P."/>
            <person name="Krajmalnik-Brown R."/>
            <person name="Torres C.I."/>
            <person name="Bond D.R."/>
        </authorList>
    </citation>
    <scope>NUCLEOTIDE SEQUENCE [LARGE SCALE GENOMIC DNA]</scope>
    <source>
        <strain evidence="10 11">Red1</strain>
    </source>
</reference>
<evidence type="ECO:0000313" key="11">
    <source>
        <dbReference type="Proteomes" id="UP000035036"/>
    </source>
</evidence>
<evidence type="ECO:0000256" key="7">
    <source>
        <dbReference type="RuleBase" id="RU000320"/>
    </source>
</evidence>
<feature type="transmembrane region" description="Helical" evidence="8">
    <location>
        <begin position="262"/>
        <end position="281"/>
    </location>
</feature>
<dbReference type="RefSeq" id="WP_040198927.1">
    <property type="nucleotide sequence ID" value="NZ_CP010311.1"/>
</dbReference>
<gene>
    <name evidence="10" type="ORF">GSUB_01775</name>
</gene>
<keyword evidence="6 8" id="KW-0472">Membrane</keyword>
<feature type="transmembrane region" description="Helical" evidence="8">
    <location>
        <begin position="468"/>
        <end position="489"/>
    </location>
</feature>
<feature type="transmembrane region" description="Helical" evidence="8">
    <location>
        <begin position="159"/>
        <end position="182"/>
    </location>
</feature>
<feature type="transmembrane region" description="Helical" evidence="8">
    <location>
        <begin position="202"/>
        <end position="224"/>
    </location>
</feature>
<dbReference type="GO" id="GO:0005886">
    <property type="term" value="C:plasma membrane"/>
    <property type="evidence" value="ECO:0007669"/>
    <property type="project" value="UniProtKB-SubCell"/>
</dbReference>
<keyword evidence="2" id="KW-1003">Cell membrane</keyword>
<feature type="transmembrane region" description="Helical" evidence="8">
    <location>
        <begin position="563"/>
        <end position="581"/>
    </location>
</feature>
<sequence length="582" mass="62637">MTTETALYQVLLVLTPLAPLVLCTLLWWEGARDRLISLVPWAALPGLLLALLPDGGSRIGLDWLLLGGQLGLDGMGRVFLLLTALLWMSAGLHLRQLLSDDSHARRFAIFFLLAMGGNLGVALSLDMLGFYLFFALMSFSSYALVVHDGRDFSRRAGRVYLILVLVGEVLLFTALVMLARHTPFLLLSEASSALAGSEQRNLILAILIPALGIKIGMVPLHFWLPLAHPAAPVPASAVLSGAMIKAGLLGLARLLPLGQVSLPGWSGGLIIVGLVMAYYGVIVGLPQREAKTVLAYSSISQMGYGVIALGLGLAQPAVWPQLAPVLAFYALHHGLAKGALFLGVSMAPVSGMSVWLRRVAVVGLLWPALTLSGAPFTSGAQAKAALKPFLKEMPAYGPFSLSALLSFAAVGTALIMVRFLFLMYRKPSDRPSPGAAMWGGWLLLLAASMVCAVGWFPDPWLHAALQSVSIAPVSALWPLLLAVLVAVAAMRRLPPSVKEVFSPPPGDVGALVEKFILRAYDSCRKLCGRIGAGKCWESLRLPRGRWWYRLAVYEVLHETELSLRRFSMAGAVFLFILLLFLL</sequence>
<evidence type="ECO:0000256" key="6">
    <source>
        <dbReference type="ARBA" id="ARBA00023136"/>
    </source>
</evidence>
<feature type="transmembrane region" description="Helical" evidence="8">
    <location>
        <begin position="326"/>
        <end position="347"/>
    </location>
</feature>
<proteinExistence type="predicted"/>
<feature type="transmembrane region" description="Helical" evidence="8">
    <location>
        <begin position="106"/>
        <end position="123"/>
    </location>
</feature>
<feature type="transmembrane region" description="Helical" evidence="8">
    <location>
        <begin position="74"/>
        <end position="94"/>
    </location>
</feature>
<evidence type="ECO:0000256" key="3">
    <source>
        <dbReference type="ARBA" id="ARBA00022692"/>
    </source>
</evidence>
<evidence type="ECO:0000313" key="10">
    <source>
        <dbReference type="EMBL" id="AJF05554.1"/>
    </source>
</evidence>
<dbReference type="Proteomes" id="UP000035036">
    <property type="component" value="Chromosome"/>
</dbReference>
<dbReference type="PRINTS" id="PR01434">
    <property type="entry name" value="NADHDHGNASE5"/>
</dbReference>
<dbReference type="GO" id="GO:0016491">
    <property type="term" value="F:oxidoreductase activity"/>
    <property type="evidence" value="ECO:0007669"/>
    <property type="project" value="UniProtKB-KW"/>
</dbReference>
<evidence type="ECO:0000256" key="1">
    <source>
        <dbReference type="ARBA" id="ARBA00004651"/>
    </source>
</evidence>
<feature type="transmembrane region" description="Helical" evidence="8">
    <location>
        <begin position="6"/>
        <end position="28"/>
    </location>
</feature>
<feature type="transmembrane region" description="Helical" evidence="8">
    <location>
        <begin position="435"/>
        <end position="456"/>
    </location>
</feature>
<dbReference type="STRING" id="483547.GSUB_01775"/>
<dbReference type="EMBL" id="CP010311">
    <property type="protein sequence ID" value="AJF05554.1"/>
    <property type="molecule type" value="Genomic_DNA"/>
</dbReference>
<feature type="transmembrane region" description="Helical" evidence="8">
    <location>
        <begin position="293"/>
        <end position="314"/>
    </location>
</feature>
<dbReference type="AlphaFoldDB" id="A0A0B5FLQ0"/>